<dbReference type="GO" id="GO:0005304">
    <property type="term" value="F:L-valine transmembrane transporter activity"/>
    <property type="evidence" value="ECO:0007669"/>
    <property type="project" value="TreeGrafter"/>
</dbReference>
<feature type="transmembrane region" description="Helical" evidence="9">
    <location>
        <begin position="121"/>
        <end position="141"/>
    </location>
</feature>
<dbReference type="NCBIfam" id="TIGR00796">
    <property type="entry name" value="livcs"/>
    <property type="match status" value="1"/>
</dbReference>
<proteinExistence type="inferred from homology"/>
<feature type="transmembrane region" description="Helical" evidence="9">
    <location>
        <begin position="197"/>
        <end position="216"/>
    </location>
</feature>
<reference evidence="10" key="1">
    <citation type="submission" date="2023-07" db="EMBL/GenBank/DDBJ databases">
        <title>Murine gut Bacillus species.</title>
        <authorList>
            <person name="Gutman E."/>
            <person name="Hashuel R."/>
            <person name="Litvak Y."/>
        </authorList>
    </citation>
    <scope>NUCLEOTIDE SEQUENCE</scope>
    <source>
        <strain evidence="10">RU283</strain>
    </source>
</reference>
<evidence type="ECO:0000256" key="2">
    <source>
        <dbReference type="ARBA" id="ARBA00008540"/>
    </source>
</evidence>
<dbReference type="AlphaFoldDB" id="A0AA90P6Y8"/>
<accession>A0AA90P6Y8</accession>
<comment type="caution">
    <text evidence="10">The sequence shown here is derived from an EMBL/GenBank/DDBJ whole genome shotgun (WGS) entry which is preliminary data.</text>
</comment>
<dbReference type="EMBL" id="JAUUTP010000051">
    <property type="protein sequence ID" value="MDP1421793.1"/>
    <property type="molecule type" value="Genomic_DNA"/>
</dbReference>
<keyword evidence="7 9" id="KW-1133">Transmembrane helix</keyword>
<protein>
    <recommendedName>
        <fullName evidence="9">Branched-chain amino acid transport system carrier protein</fullName>
    </recommendedName>
</protein>
<name>A0AA90P6Y8_9BACI</name>
<evidence type="ECO:0000313" key="10">
    <source>
        <dbReference type="EMBL" id="MDP1421793.1"/>
    </source>
</evidence>
<dbReference type="RefSeq" id="WP_305162780.1">
    <property type="nucleotide sequence ID" value="NZ_JAUUTP010000051.1"/>
</dbReference>
<feature type="transmembrane region" description="Helical" evidence="9">
    <location>
        <begin position="284"/>
        <end position="309"/>
    </location>
</feature>
<feature type="transmembrane region" description="Helical" evidence="9">
    <location>
        <begin position="347"/>
        <end position="367"/>
    </location>
</feature>
<feature type="transmembrane region" description="Helical" evidence="9">
    <location>
        <begin position="321"/>
        <end position="341"/>
    </location>
</feature>
<comment type="function">
    <text evidence="9">Component of the transport system for branched-chain amino acids.</text>
</comment>
<evidence type="ECO:0000256" key="1">
    <source>
        <dbReference type="ARBA" id="ARBA00004651"/>
    </source>
</evidence>
<dbReference type="GO" id="GO:0015820">
    <property type="term" value="P:L-leucine transport"/>
    <property type="evidence" value="ECO:0007669"/>
    <property type="project" value="TreeGrafter"/>
</dbReference>
<feature type="transmembrane region" description="Helical" evidence="9">
    <location>
        <begin position="228"/>
        <end position="249"/>
    </location>
</feature>
<evidence type="ECO:0000256" key="4">
    <source>
        <dbReference type="ARBA" id="ARBA00022475"/>
    </source>
</evidence>
<keyword evidence="8 9" id="KW-0472">Membrane</keyword>
<evidence type="ECO:0000256" key="9">
    <source>
        <dbReference type="RuleBase" id="RU362122"/>
    </source>
</evidence>
<keyword evidence="6 9" id="KW-0029">Amino-acid transport</keyword>
<dbReference type="PANTHER" id="PTHR30588">
    <property type="entry name" value="BRANCHED-CHAIN AMINO ACID TRANSPORT SYSTEM 2 CARRIER PROTEIN"/>
    <property type="match status" value="1"/>
</dbReference>
<comment type="subcellular location">
    <subcellularLocation>
        <location evidence="1 9">Cell membrane</location>
        <topology evidence="1 9">Multi-pass membrane protein</topology>
    </subcellularLocation>
</comment>
<dbReference type="Pfam" id="PF05525">
    <property type="entry name" value="Branch_AA_trans"/>
    <property type="match status" value="1"/>
</dbReference>
<feature type="transmembrane region" description="Helical" evidence="9">
    <location>
        <begin position="416"/>
        <end position="437"/>
    </location>
</feature>
<dbReference type="PANTHER" id="PTHR30588:SF0">
    <property type="entry name" value="BRANCHED-CHAIN AMINO ACID PERMEASE BRNQ"/>
    <property type="match status" value="1"/>
</dbReference>
<keyword evidence="4" id="KW-1003">Cell membrane</keyword>
<dbReference type="GO" id="GO:0005886">
    <property type="term" value="C:plasma membrane"/>
    <property type="evidence" value="ECO:0007669"/>
    <property type="project" value="UniProtKB-SubCell"/>
</dbReference>
<sequence length="454" mass="48810">MSTKVPFSFIVVIGLMLFALFFGAGNLIFPPMLGQSAGMNIWSANAGFLITGVGLPLLGVLALGFSGKDDLQSLASRVHPVFGILFTTVLYLAIGPLFALPRSGNVSFEIGVKPFLSENSGPLPLLIFTIIFFSITCLFSINPAKVIGIVGKILTPIKLTFIGILVVVAFNHPIGDFQAPVKSYTVQPFFNGFREGYLTMDTLASFVFGIIIINAIKEKGAKTKKQIMVVCGKATGIAAFFLATMYSALSYMGASSVEKLGHLENGGTILAKVSDYYFGAYGGILLGLMITVACLTTSVGLVTSCSSFFHKLFPKVPYKTIAISLSIFSAIVANIGLTQLIAVSVPLLTAIYPLAIVLIFLTFFHSLFKGKAEVYQGSLLLTFIISLFDGLNRAGIRFSSINNFFHEILPLYDVGLGWIIPAIVGGFIGFSSSIIRVKFGLNHPTRIVKRKKIS</sequence>
<evidence type="ECO:0000256" key="3">
    <source>
        <dbReference type="ARBA" id="ARBA00022448"/>
    </source>
</evidence>
<organism evidence="10 11">
    <name type="scientific">Peribacillus simplex</name>
    <dbReference type="NCBI Taxonomy" id="1478"/>
    <lineage>
        <taxon>Bacteria</taxon>
        <taxon>Bacillati</taxon>
        <taxon>Bacillota</taxon>
        <taxon>Bacilli</taxon>
        <taxon>Bacillales</taxon>
        <taxon>Bacillaceae</taxon>
        <taxon>Peribacillus</taxon>
    </lineage>
</organism>
<gene>
    <name evidence="10" type="primary">brnQ</name>
    <name evidence="10" type="ORF">Q8G35_26420</name>
</gene>
<feature type="transmembrane region" description="Helical" evidence="9">
    <location>
        <begin position="153"/>
        <end position="174"/>
    </location>
</feature>
<dbReference type="GO" id="GO:0015818">
    <property type="term" value="P:isoleucine transport"/>
    <property type="evidence" value="ECO:0007669"/>
    <property type="project" value="TreeGrafter"/>
</dbReference>
<comment type="similarity">
    <text evidence="2 9">Belongs to the branched chain amino acid transporter family.</text>
</comment>
<feature type="transmembrane region" description="Helical" evidence="9">
    <location>
        <begin position="7"/>
        <end position="29"/>
    </location>
</feature>
<evidence type="ECO:0000313" key="11">
    <source>
        <dbReference type="Proteomes" id="UP001178277"/>
    </source>
</evidence>
<dbReference type="Proteomes" id="UP001178277">
    <property type="component" value="Unassembled WGS sequence"/>
</dbReference>
<feature type="transmembrane region" description="Helical" evidence="9">
    <location>
        <begin position="379"/>
        <end position="396"/>
    </location>
</feature>
<evidence type="ECO:0000256" key="6">
    <source>
        <dbReference type="ARBA" id="ARBA00022970"/>
    </source>
</evidence>
<dbReference type="GO" id="GO:0015190">
    <property type="term" value="F:L-leucine transmembrane transporter activity"/>
    <property type="evidence" value="ECO:0007669"/>
    <property type="project" value="TreeGrafter"/>
</dbReference>
<feature type="transmembrane region" description="Helical" evidence="9">
    <location>
        <begin position="41"/>
        <end position="66"/>
    </location>
</feature>
<dbReference type="InterPro" id="IPR004685">
    <property type="entry name" value="Brnchd-chn_aa_trnsp_Livcs"/>
</dbReference>
<dbReference type="GO" id="GO:0015188">
    <property type="term" value="F:L-isoleucine transmembrane transporter activity"/>
    <property type="evidence" value="ECO:0007669"/>
    <property type="project" value="TreeGrafter"/>
</dbReference>
<keyword evidence="3 9" id="KW-0813">Transport</keyword>
<evidence type="ECO:0000256" key="7">
    <source>
        <dbReference type="ARBA" id="ARBA00022989"/>
    </source>
</evidence>
<keyword evidence="5 9" id="KW-0812">Transmembrane</keyword>
<evidence type="ECO:0000256" key="8">
    <source>
        <dbReference type="ARBA" id="ARBA00023136"/>
    </source>
</evidence>
<evidence type="ECO:0000256" key="5">
    <source>
        <dbReference type="ARBA" id="ARBA00022692"/>
    </source>
</evidence>
<feature type="transmembrane region" description="Helical" evidence="9">
    <location>
        <begin position="78"/>
        <end position="101"/>
    </location>
</feature>